<keyword evidence="3" id="KW-1185">Reference proteome</keyword>
<evidence type="ECO:0000259" key="2">
    <source>
        <dbReference type="Pfam" id="PF04155"/>
    </source>
</evidence>
<feature type="domain" description="Ground-like" evidence="2">
    <location>
        <begin position="85"/>
        <end position="156"/>
    </location>
</feature>
<reference evidence="4" key="1">
    <citation type="submission" date="2022-11" db="UniProtKB">
        <authorList>
            <consortium name="WormBaseParasite"/>
        </authorList>
    </citation>
    <scope>IDENTIFICATION</scope>
</reference>
<evidence type="ECO:0000313" key="3">
    <source>
        <dbReference type="Proteomes" id="UP000887577"/>
    </source>
</evidence>
<dbReference type="AlphaFoldDB" id="A0A914YYE8"/>
<dbReference type="WBParaSite" id="PSU_v2.g4977.t1">
    <property type="protein sequence ID" value="PSU_v2.g4977.t1"/>
    <property type="gene ID" value="PSU_v2.g4977"/>
</dbReference>
<dbReference type="Proteomes" id="UP000887577">
    <property type="component" value="Unplaced"/>
</dbReference>
<feature type="region of interest" description="Disordered" evidence="1">
    <location>
        <begin position="50"/>
        <end position="75"/>
    </location>
</feature>
<proteinExistence type="predicted"/>
<accession>A0A914YYE8</accession>
<organism evidence="3 4">
    <name type="scientific">Panagrolaimus superbus</name>
    <dbReference type="NCBI Taxonomy" id="310955"/>
    <lineage>
        <taxon>Eukaryota</taxon>
        <taxon>Metazoa</taxon>
        <taxon>Ecdysozoa</taxon>
        <taxon>Nematoda</taxon>
        <taxon>Chromadorea</taxon>
        <taxon>Rhabditida</taxon>
        <taxon>Tylenchina</taxon>
        <taxon>Panagrolaimomorpha</taxon>
        <taxon>Panagrolaimoidea</taxon>
        <taxon>Panagrolaimidae</taxon>
        <taxon>Panagrolaimus</taxon>
    </lineage>
</organism>
<name>A0A914YYE8_9BILA</name>
<dbReference type="InterPro" id="IPR007284">
    <property type="entry name" value="Ground-like_dom"/>
</dbReference>
<feature type="compositionally biased region" description="Acidic residues" evidence="1">
    <location>
        <begin position="55"/>
        <end position="72"/>
    </location>
</feature>
<dbReference type="Pfam" id="PF04155">
    <property type="entry name" value="Ground-like"/>
    <property type="match status" value="1"/>
</dbReference>
<sequence>MVVHVQVVAQLRTMHVHPHLFVTQDCCATCPIPCQVKYVKQIFSNKRQKRQFDDNNVDEDEEEINTTNDDDAIPFPTEFDTTSNDLKCNSERLRNIIVTSKGKDITVIKRNIQLIAEKQFNHKYNVICSADGDFSYITNTDEHCQDIVSENTCYIFKQIKRSV</sequence>
<protein>
    <submittedName>
        <fullName evidence="4">Ground-like domain-containing protein</fullName>
    </submittedName>
</protein>
<evidence type="ECO:0000313" key="4">
    <source>
        <dbReference type="WBParaSite" id="PSU_v2.g4977.t1"/>
    </source>
</evidence>
<evidence type="ECO:0000256" key="1">
    <source>
        <dbReference type="SAM" id="MobiDB-lite"/>
    </source>
</evidence>